<organism evidence="1">
    <name type="scientific">Zea mays</name>
    <name type="common">Maize</name>
    <dbReference type="NCBI Taxonomy" id="4577"/>
    <lineage>
        <taxon>Eukaryota</taxon>
        <taxon>Viridiplantae</taxon>
        <taxon>Streptophyta</taxon>
        <taxon>Embryophyta</taxon>
        <taxon>Tracheophyta</taxon>
        <taxon>Spermatophyta</taxon>
        <taxon>Magnoliopsida</taxon>
        <taxon>Liliopsida</taxon>
        <taxon>Poales</taxon>
        <taxon>Poaceae</taxon>
        <taxon>PACMAD clade</taxon>
        <taxon>Panicoideae</taxon>
        <taxon>Andropogonodae</taxon>
        <taxon>Andropogoneae</taxon>
        <taxon>Tripsacinae</taxon>
        <taxon>Zea</taxon>
    </lineage>
</organism>
<gene>
    <name evidence="1" type="ORF">Zm00014a_018458</name>
</gene>
<dbReference type="AlphaFoldDB" id="A0A3L6DXU6"/>
<comment type="caution">
    <text evidence="1">The sequence shown here is derived from an EMBL/GenBank/DDBJ whole genome shotgun (WGS) entry which is preliminary data.</text>
</comment>
<name>A0A3L6DXU6_MAIZE</name>
<evidence type="ECO:0000313" key="1">
    <source>
        <dbReference type="EMBL" id="PWZ13375.1"/>
    </source>
</evidence>
<protein>
    <submittedName>
        <fullName evidence="1">Uncharacterized protein</fullName>
    </submittedName>
</protein>
<sequence length="166" mass="18636">MPWSPRGMAALAEFAAVSGATPALLPVGSSRTRTFLEIPMAMADNRGGEQNSNSIDNRRSMSFWIGKEMVLPQKLKLLVYGHHLRVKTEVSTVFHLPRHQRPTQAAVQIDHHHHNSAQDHVSSYNHMVFLLDNGMVVDHDGTDKLLEDKSLFSKLVAEYTKRSTHT</sequence>
<dbReference type="Proteomes" id="UP000251960">
    <property type="component" value="Chromosome 7"/>
</dbReference>
<dbReference type="EMBL" id="NCVQ01000008">
    <property type="protein sequence ID" value="PWZ13375.1"/>
    <property type="molecule type" value="Genomic_DNA"/>
</dbReference>
<proteinExistence type="predicted"/>
<accession>A0A3L6DXU6</accession>
<reference evidence="1" key="1">
    <citation type="journal article" date="2018" name="Nat. Genet.">
        <title>Extensive intraspecific gene order and gene structural variations between Mo17 and other maize genomes.</title>
        <authorList>
            <person name="Sun S."/>
            <person name="Zhou Y."/>
            <person name="Chen J."/>
            <person name="Shi J."/>
            <person name="Zhao H."/>
            <person name="Zhao H."/>
            <person name="Song W."/>
            <person name="Zhang M."/>
            <person name="Cui Y."/>
            <person name="Dong X."/>
            <person name="Liu H."/>
            <person name="Ma X."/>
            <person name="Jiao Y."/>
            <person name="Wang B."/>
            <person name="Wei X."/>
            <person name="Stein J.C."/>
            <person name="Glaubitz J.C."/>
            <person name="Lu F."/>
            <person name="Yu G."/>
            <person name="Liang C."/>
            <person name="Fengler K."/>
            <person name="Li B."/>
            <person name="Rafalski A."/>
            <person name="Schnable P.S."/>
            <person name="Ware D.H."/>
            <person name="Buckler E.S."/>
            <person name="Lai J."/>
        </authorList>
    </citation>
    <scope>NUCLEOTIDE SEQUENCE [LARGE SCALE GENOMIC DNA]</scope>
    <source>
        <tissue evidence="1">Seedling</tissue>
    </source>
</reference>